<dbReference type="Pfam" id="PF05508">
    <property type="entry name" value="Ran-binding"/>
    <property type="match status" value="1"/>
</dbReference>
<name>A0AA39ZLJ0_9PEZI</name>
<dbReference type="AlphaFoldDB" id="A0AA39ZLJ0"/>
<dbReference type="Proteomes" id="UP001174997">
    <property type="component" value="Unassembled WGS sequence"/>
</dbReference>
<organism evidence="2 3">
    <name type="scientific">Cercophora samala</name>
    <dbReference type="NCBI Taxonomy" id="330535"/>
    <lineage>
        <taxon>Eukaryota</taxon>
        <taxon>Fungi</taxon>
        <taxon>Dikarya</taxon>
        <taxon>Ascomycota</taxon>
        <taxon>Pezizomycotina</taxon>
        <taxon>Sordariomycetes</taxon>
        <taxon>Sordariomycetidae</taxon>
        <taxon>Sordariales</taxon>
        <taxon>Lasiosphaeriaceae</taxon>
        <taxon>Cercophora</taxon>
    </lineage>
</organism>
<feature type="region of interest" description="Disordered" evidence="1">
    <location>
        <begin position="619"/>
        <end position="647"/>
    </location>
</feature>
<accession>A0AA39ZLJ0</accession>
<comment type="caution">
    <text evidence="2">The sequence shown here is derived from an EMBL/GenBank/DDBJ whole genome shotgun (WGS) entry which is preliminary data.</text>
</comment>
<feature type="compositionally biased region" description="Polar residues" evidence="1">
    <location>
        <begin position="447"/>
        <end position="457"/>
    </location>
</feature>
<evidence type="ECO:0000256" key="1">
    <source>
        <dbReference type="SAM" id="MobiDB-lite"/>
    </source>
</evidence>
<evidence type="ECO:0000313" key="2">
    <source>
        <dbReference type="EMBL" id="KAK0672966.1"/>
    </source>
</evidence>
<feature type="region of interest" description="Disordered" evidence="1">
    <location>
        <begin position="474"/>
        <end position="507"/>
    </location>
</feature>
<dbReference type="GO" id="GO:0030695">
    <property type="term" value="F:GTPase regulator activity"/>
    <property type="evidence" value="ECO:0007669"/>
    <property type="project" value="TreeGrafter"/>
</dbReference>
<proteinExistence type="predicted"/>
<feature type="compositionally biased region" description="Polar residues" evidence="1">
    <location>
        <begin position="247"/>
        <end position="259"/>
    </location>
</feature>
<dbReference type="PANTHER" id="PTHR31010:SF2">
    <property type="entry name" value="RAN-SPECIFIC GTPASE-ACTIVATING PROTEIN 30"/>
    <property type="match status" value="1"/>
</dbReference>
<dbReference type="InterPro" id="IPR008812">
    <property type="entry name" value="Ran_GTP-bd-rel"/>
</dbReference>
<sequence>MDALLTNLGYQTVNFAIKSGIALTSKYAVQQCARLLKTVDDKSVYAELKSLQKLLNTKIKIVSPAIDLILLKSGRGNSFLDAAQPLASSLHREIVRLGKRLQNAAATEEESYGNGRRPRVSEAHHAELTMILGDIKRLLDRIDRDIPFIQLAITASGENMSTPMNPREATFSPSRLMQASTLVSFGDLHFNGTQPIQVGPSFTLTLYMLFVGHSQVKTQNDKHQEQNGDFGKNGSPSALQLLETQGKHTGQGTNGTGSSKEIPYGIGETDRKPIWQEVMHKARVRLLRTPMGCTFDSLRGYCTRNGHNHEAGFGGPANGYSYHLEIIEDLDDGRMHDDKGHGFKPKEFEGVRMAGIREAIPIHQFSKIFYTDTGVILNIGDAENGYNNPVLLLKRDLSMVSPHEMPQQASGQSGIVNHGYSDDESDDQDEIDRQLWEESHLSPDRSGGQNHPNSTNLPPHLDPEWLALEVYMDDEGDDSGSETADEEDSNIGSPQRGFSGDNHHLAHNSLSADSNLIQQFRQISLHSDSPAGSPIRQTSRDIERRNPSQQQQDMPRSPFDAVTSSLSLLEMLIRLTSLQESQQVSHLAIPDDFTMHFLQNTTTTGYAGEMAQRIKDQAKRRMGFDPYDDGDVESEPGREVGVKRTGR</sequence>
<feature type="compositionally biased region" description="Basic and acidic residues" evidence="1">
    <location>
        <begin position="431"/>
        <end position="443"/>
    </location>
</feature>
<feature type="region of interest" description="Disordered" evidence="1">
    <location>
        <begin position="524"/>
        <end position="561"/>
    </location>
</feature>
<dbReference type="GO" id="GO:0005634">
    <property type="term" value="C:nucleus"/>
    <property type="evidence" value="ECO:0007669"/>
    <property type="project" value="TreeGrafter"/>
</dbReference>
<reference evidence="2" key="1">
    <citation type="submission" date="2023-06" db="EMBL/GenBank/DDBJ databases">
        <title>Genome-scale phylogeny and comparative genomics of the fungal order Sordariales.</title>
        <authorList>
            <consortium name="Lawrence Berkeley National Laboratory"/>
            <person name="Hensen N."/>
            <person name="Bonometti L."/>
            <person name="Westerberg I."/>
            <person name="Brannstrom I.O."/>
            <person name="Guillou S."/>
            <person name="Cros-Aarteil S."/>
            <person name="Calhoun S."/>
            <person name="Haridas S."/>
            <person name="Kuo A."/>
            <person name="Mondo S."/>
            <person name="Pangilinan J."/>
            <person name="Riley R."/>
            <person name="Labutti K."/>
            <person name="Andreopoulos B."/>
            <person name="Lipzen A."/>
            <person name="Chen C."/>
            <person name="Yanf M."/>
            <person name="Daum C."/>
            <person name="Ng V."/>
            <person name="Clum A."/>
            <person name="Steindorff A."/>
            <person name="Ohm R."/>
            <person name="Martin F."/>
            <person name="Silar P."/>
            <person name="Natvig D."/>
            <person name="Lalanne C."/>
            <person name="Gautier V."/>
            <person name="Ament-Velasquez S.L."/>
            <person name="Kruys A."/>
            <person name="Hutchinson M.I."/>
            <person name="Powell A.J."/>
            <person name="Barry K."/>
            <person name="Miller A.N."/>
            <person name="Grigoriev I.V."/>
            <person name="Debuchy R."/>
            <person name="Gladieux P."/>
            <person name="Thoren M.H."/>
            <person name="Johannesson H."/>
        </authorList>
    </citation>
    <scope>NUCLEOTIDE SEQUENCE</scope>
    <source>
        <strain evidence="2">CBS 307.81</strain>
    </source>
</reference>
<feature type="region of interest" description="Disordered" evidence="1">
    <location>
        <begin position="246"/>
        <end position="265"/>
    </location>
</feature>
<keyword evidence="3" id="KW-1185">Reference proteome</keyword>
<protein>
    <submittedName>
        <fullName evidence="2">Ran-specific GTPase-activating protein</fullName>
    </submittedName>
</protein>
<gene>
    <name evidence="2" type="ORF">QBC41DRAFT_312462</name>
</gene>
<feature type="compositionally biased region" description="Acidic residues" evidence="1">
    <location>
        <begin position="474"/>
        <end position="489"/>
    </location>
</feature>
<dbReference type="GO" id="GO:0005737">
    <property type="term" value="C:cytoplasm"/>
    <property type="evidence" value="ECO:0007669"/>
    <property type="project" value="TreeGrafter"/>
</dbReference>
<feature type="region of interest" description="Disordered" evidence="1">
    <location>
        <begin position="402"/>
        <end position="461"/>
    </location>
</feature>
<feature type="region of interest" description="Disordered" evidence="1">
    <location>
        <begin position="218"/>
        <end position="237"/>
    </location>
</feature>
<evidence type="ECO:0000313" key="3">
    <source>
        <dbReference type="Proteomes" id="UP001174997"/>
    </source>
</evidence>
<feature type="compositionally biased region" description="Basic and acidic residues" evidence="1">
    <location>
        <begin position="635"/>
        <end position="647"/>
    </location>
</feature>
<dbReference type="EMBL" id="JAULSY010000009">
    <property type="protein sequence ID" value="KAK0672966.1"/>
    <property type="molecule type" value="Genomic_DNA"/>
</dbReference>
<dbReference type="PANTHER" id="PTHR31010">
    <property type="entry name" value="RAN-SPECIFIC GTPASE-ACTIVATING PROTEIN 30-RELATED"/>
    <property type="match status" value="1"/>
</dbReference>